<feature type="transmembrane region" description="Helical" evidence="1">
    <location>
        <begin position="149"/>
        <end position="169"/>
    </location>
</feature>
<gene>
    <name evidence="2" type="ORF">CLODIP_2_CD07400</name>
</gene>
<keyword evidence="1" id="KW-1133">Transmembrane helix</keyword>
<evidence type="ECO:0000313" key="2">
    <source>
        <dbReference type="EMBL" id="CAB3380291.1"/>
    </source>
</evidence>
<reference evidence="2 3" key="1">
    <citation type="submission" date="2020-04" db="EMBL/GenBank/DDBJ databases">
        <authorList>
            <person name="Alioto T."/>
            <person name="Alioto T."/>
            <person name="Gomez Garrido J."/>
        </authorList>
    </citation>
    <scope>NUCLEOTIDE SEQUENCE [LARGE SCALE GENOMIC DNA]</scope>
</reference>
<sequence length="289" mass="32550">MEENKYSICGSDSSSEFQEEEKIANTFGSKLLFLVHLVCGQYLNLPTPRWRINPALKLIIGFYGAVSFLGVTFFVTVTASTLVKNLQDFENAVMLTAGFFGFLQCFLRIVYTTVRKGKIEEIAEKVHRALNRHGLQKDSVDFNKKLSRLITVLLLFWSSSFAVAVISIVSDNIKAVDQVLEYIAANETGVEKTKLNDRLTFETTLTSTKVIQRLGVPPSQLAVRLIMAALLTSNYVAIGRLIVSDVLFYSWYSVLVHQYQQLIDCLPEAIADGGKKMNYWAHYHTVLNE</sequence>
<accession>A0A8S1DHY3</accession>
<dbReference type="EMBL" id="CADEPI010000204">
    <property type="protein sequence ID" value="CAB3380291.1"/>
    <property type="molecule type" value="Genomic_DNA"/>
</dbReference>
<name>A0A8S1DHY3_9INSE</name>
<comment type="caution">
    <text evidence="2">The sequence shown here is derived from an EMBL/GenBank/DDBJ whole genome shotgun (WGS) entry which is preliminary data.</text>
</comment>
<feature type="transmembrane region" description="Helical" evidence="1">
    <location>
        <begin position="92"/>
        <end position="111"/>
    </location>
</feature>
<proteinExistence type="predicted"/>
<feature type="transmembrane region" description="Helical" evidence="1">
    <location>
        <begin position="221"/>
        <end position="243"/>
    </location>
</feature>
<keyword evidence="1" id="KW-0472">Membrane</keyword>
<dbReference type="AlphaFoldDB" id="A0A8S1DHY3"/>
<keyword evidence="3" id="KW-1185">Reference proteome</keyword>
<evidence type="ECO:0000256" key="1">
    <source>
        <dbReference type="SAM" id="Phobius"/>
    </source>
</evidence>
<evidence type="ECO:0000313" key="3">
    <source>
        <dbReference type="Proteomes" id="UP000494165"/>
    </source>
</evidence>
<keyword evidence="1" id="KW-0812">Transmembrane</keyword>
<protein>
    <submittedName>
        <fullName evidence="2">Uncharacterized protein</fullName>
    </submittedName>
</protein>
<organism evidence="2 3">
    <name type="scientific">Cloeon dipterum</name>
    <dbReference type="NCBI Taxonomy" id="197152"/>
    <lineage>
        <taxon>Eukaryota</taxon>
        <taxon>Metazoa</taxon>
        <taxon>Ecdysozoa</taxon>
        <taxon>Arthropoda</taxon>
        <taxon>Hexapoda</taxon>
        <taxon>Insecta</taxon>
        <taxon>Pterygota</taxon>
        <taxon>Palaeoptera</taxon>
        <taxon>Ephemeroptera</taxon>
        <taxon>Pisciforma</taxon>
        <taxon>Baetidae</taxon>
        <taxon>Cloeon</taxon>
    </lineage>
</organism>
<dbReference type="Proteomes" id="UP000494165">
    <property type="component" value="Unassembled WGS sequence"/>
</dbReference>
<feature type="transmembrane region" description="Helical" evidence="1">
    <location>
        <begin position="55"/>
        <end position="80"/>
    </location>
</feature>